<evidence type="ECO:0000313" key="3">
    <source>
        <dbReference type="Proteomes" id="UP000332933"/>
    </source>
</evidence>
<accession>A0A485L583</accession>
<keyword evidence="3" id="KW-1185">Reference proteome</keyword>
<proteinExistence type="predicted"/>
<dbReference type="InterPro" id="IPR036770">
    <property type="entry name" value="Ankyrin_rpt-contain_sf"/>
</dbReference>
<dbReference type="Pfam" id="PF13637">
    <property type="entry name" value="Ank_4"/>
    <property type="match status" value="1"/>
</dbReference>
<dbReference type="InterPro" id="IPR052050">
    <property type="entry name" value="SecEffector_AnkRepeat"/>
</dbReference>
<dbReference type="EMBL" id="CAADRA010005879">
    <property type="protein sequence ID" value="VFT93040.1"/>
    <property type="molecule type" value="Genomic_DNA"/>
</dbReference>
<evidence type="ECO:0000313" key="2">
    <source>
        <dbReference type="EMBL" id="VFT93040.1"/>
    </source>
</evidence>
<dbReference type="PANTHER" id="PTHR46586">
    <property type="entry name" value="ANKYRIN REPEAT-CONTAINING PROTEIN"/>
    <property type="match status" value="1"/>
</dbReference>
<dbReference type="Pfam" id="PF00023">
    <property type="entry name" value="Ank"/>
    <property type="match status" value="1"/>
</dbReference>
<protein>
    <submittedName>
        <fullName evidence="2">Aste57867_16263 protein</fullName>
    </submittedName>
</protein>
<dbReference type="Gene3D" id="1.25.40.20">
    <property type="entry name" value="Ankyrin repeat-containing domain"/>
    <property type="match status" value="4"/>
</dbReference>
<dbReference type="SMART" id="SM00248">
    <property type="entry name" value="ANK"/>
    <property type="match status" value="5"/>
</dbReference>
<organism evidence="2 3">
    <name type="scientific">Aphanomyces stellatus</name>
    <dbReference type="NCBI Taxonomy" id="120398"/>
    <lineage>
        <taxon>Eukaryota</taxon>
        <taxon>Sar</taxon>
        <taxon>Stramenopiles</taxon>
        <taxon>Oomycota</taxon>
        <taxon>Saprolegniomycetes</taxon>
        <taxon>Saprolegniales</taxon>
        <taxon>Verrucalvaceae</taxon>
        <taxon>Aphanomyces</taxon>
    </lineage>
</organism>
<name>A0A485L583_9STRA</name>
<dbReference type="PANTHER" id="PTHR46586:SF3">
    <property type="entry name" value="ANKYRIN REPEAT-CONTAINING PROTEIN"/>
    <property type="match status" value="1"/>
</dbReference>
<reference evidence="1" key="2">
    <citation type="submission" date="2019-06" db="EMBL/GenBank/DDBJ databases">
        <title>Genomics analysis of Aphanomyces spp. identifies a new class of oomycete effector associated with host adaptation.</title>
        <authorList>
            <person name="Gaulin E."/>
        </authorList>
    </citation>
    <scope>NUCLEOTIDE SEQUENCE</scope>
    <source>
        <strain evidence="1">CBS 578.67</strain>
    </source>
</reference>
<reference evidence="2 3" key="1">
    <citation type="submission" date="2019-03" db="EMBL/GenBank/DDBJ databases">
        <authorList>
            <person name="Gaulin E."/>
            <person name="Dumas B."/>
        </authorList>
    </citation>
    <scope>NUCLEOTIDE SEQUENCE [LARGE SCALE GENOMIC DNA]</scope>
    <source>
        <strain evidence="2">CBS 568.67</strain>
    </source>
</reference>
<dbReference type="EMBL" id="VJMH01005858">
    <property type="protein sequence ID" value="KAF0692678.1"/>
    <property type="molecule type" value="Genomic_DNA"/>
</dbReference>
<dbReference type="OrthoDB" id="70387at2759"/>
<dbReference type="Proteomes" id="UP000332933">
    <property type="component" value="Unassembled WGS sequence"/>
</dbReference>
<dbReference type="InterPro" id="IPR002110">
    <property type="entry name" value="Ankyrin_rpt"/>
</dbReference>
<dbReference type="Pfam" id="PF12796">
    <property type="entry name" value="Ank_2"/>
    <property type="match status" value="1"/>
</dbReference>
<gene>
    <name evidence="2" type="primary">Aste57867_16263</name>
    <name evidence="1" type="ORF">As57867_016206</name>
    <name evidence="2" type="ORF">ASTE57867_16263</name>
</gene>
<dbReference type="AlphaFoldDB" id="A0A485L583"/>
<dbReference type="SUPFAM" id="SSF48403">
    <property type="entry name" value="Ankyrin repeat"/>
    <property type="match status" value="1"/>
</dbReference>
<sequence>MRLITSYQDGRFFDTSPLINLALPLKHRDDCPLNNLATCSKSLKATLHAAFRSWLDVWGIDRLPKLFAYLPRMAGAAVRDAIWSHDLPLLHSLHDILDLASVPGNLIDVAATVNNLEAAVYLDQVGHGGSTSTAMHWACCFGNASMVQLLHQRQGLTLEFEALDLALLHGHMDVVAYIDQHGSPETFVFDGDEIFVREVEDELDGNGHLDAVKYFHSRGYSDFGAHAFYAATKGRFDVVQWLFDKTDVEFSYQHLEWAARNGHLAIVEFFIAHRCIKRKVPNHSYQVTPYALHAASANGHLNIVKCLVDHQIDHGIGGAVDLASINGHLDIIEWLVANHVERCTSMTANKAAEHGHVHVIQWLHAQGICIDDEWVLLAAASKGHFDMVQWLCCNASITVFEQRGSGQVLPEANKFDLWTSEYAFDMDMDHTTVATEVASNGHLEMLKWIYAHYPQSCTTDALGGAAANGHLDVVKWLHAVLPEGCGENPIGRLVVDAAPGVEPSHWDISQAYPFYGCFPEGNKSAQLVKVSATTSFTGCHATLVHMFLVAELS</sequence>
<evidence type="ECO:0000313" key="1">
    <source>
        <dbReference type="EMBL" id="KAF0692678.1"/>
    </source>
</evidence>